<dbReference type="InterPro" id="IPR046373">
    <property type="entry name" value="Acyl-CoA_Oxase/DH_mid-dom_sf"/>
</dbReference>
<dbReference type="GO" id="GO:0016627">
    <property type="term" value="F:oxidoreductase activity, acting on the CH-CH group of donors"/>
    <property type="evidence" value="ECO:0007669"/>
    <property type="project" value="InterPro"/>
</dbReference>
<protein>
    <submittedName>
        <fullName evidence="2">Uncharacterized protein</fullName>
    </submittedName>
</protein>
<sequence>MAHTCRCEPGPSRIAEPLSAESNGGLLGTYSTSERATGGHWWYNLSKASRDGDDYRVNVEKSSTTGSGQADYYIVQTRTPGAKDQADIISFEIGRTNVPSGSSPLIPCMDSVR</sequence>
<dbReference type="Proteomes" id="UP000328092">
    <property type="component" value="Unassembled WGS sequence"/>
</dbReference>
<evidence type="ECO:0000313" key="3">
    <source>
        <dbReference type="Proteomes" id="UP000328092"/>
    </source>
</evidence>
<dbReference type="EMBL" id="CAADFC020000011">
    <property type="protein sequence ID" value="VIO70514.1"/>
    <property type="molecule type" value="Genomic_DNA"/>
</dbReference>
<dbReference type="AlphaFoldDB" id="A0A508T9H0"/>
<dbReference type="SUPFAM" id="SSF56645">
    <property type="entry name" value="Acyl-CoA dehydrogenase NM domain-like"/>
    <property type="match status" value="1"/>
</dbReference>
<comment type="caution">
    <text evidence="2">The sequence shown here is derived from an EMBL/GenBank/DDBJ whole genome shotgun (WGS) entry which is preliminary data.</text>
</comment>
<gene>
    <name evidence="2" type="ORF">CI1B_31680</name>
</gene>
<proteinExistence type="predicted"/>
<evidence type="ECO:0000256" key="1">
    <source>
        <dbReference type="SAM" id="MobiDB-lite"/>
    </source>
</evidence>
<organism evidence="2 3">
    <name type="scientific">Bradyrhizobium ivorense</name>
    <dbReference type="NCBI Taxonomy" id="2511166"/>
    <lineage>
        <taxon>Bacteria</taxon>
        <taxon>Pseudomonadati</taxon>
        <taxon>Pseudomonadota</taxon>
        <taxon>Alphaproteobacteria</taxon>
        <taxon>Hyphomicrobiales</taxon>
        <taxon>Nitrobacteraceae</taxon>
        <taxon>Bradyrhizobium</taxon>
    </lineage>
</organism>
<dbReference type="Gene3D" id="2.40.110.10">
    <property type="entry name" value="Butyryl-CoA Dehydrogenase, subunit A, domain 2"/>
    <property type="match status" value="1"/>
</dbReference>
<accession>A0A508T9H0</accession>
<feature type="region of interest" description="Disordered" evidence="1">
    <location>
        <begin position="1"/>
        <end position="31"/>
    </location>
</feature>
<reference evidence="2" key="1">
    <citation type="submission" date="2019-02" db="EMBL/GenBank/DDBJ databases">
        <authorList>
            <person name="Pothier F.J."/>
        </authorList>
    </citation>
    <scope>NUCLEOTIDE SEQUENCE</scope>
    <source>
        <strain evidence="2">CI-1B</strain>
    </source>
</reference>
<evidence type="ECO:0000313" key="2">
    <source>
        <dbReference type="EMBL" id="VIO70514.1"/>
    </source>
</evidence>
<keyword evidence="3" id="KW-1185">Reference proteome</keyword>
<dbReference type="InterPro" id="IPR009100">
    <property type="entry name" value="AcylCoA_DH/oxidase_NM_dom_sf"/>
</dbReference>
<name>A0A508T9H0_9BRAD</name>